<dbReference type="RefSeq" id="WP_209407542.1">
    <property type="nucleotide sequence ID" value="NZ_JAGIYQ010000020.1"/>
</dbReference>
<dbReference type="SMART" id="SM00287">
    <property type="entry name" value="SH3b"/>
    <property type="match status" value="3"/>
</dbReference>
<dbReference type="GO" id="GO:0071555">
    <property type="term" value="P:cell wall organization"/>
    <property type="evidence" value="ECO:0007669"/>
    <property type="project" value="UniProtKB-KW"/>
</dbReference>
<dbReference type="Pfam" id="PF01520">
    <property type="entry name" value="Amidase_3"/>
    <property type="match status" value="1"/>
</dbReference>
<feature type="domain" description="SH3b" evidence="3">
    <location>
        <begin position="40"/>
        <end position="102"/>
    </location>
</feature>
<proteinExistence type="predicted"/>
<dbReference type="Pfam" id="PF08239">
    <property type="entry name" value="SH3_3"/>
    <property type="match status" value="3"/>
</dbReference>
<dbReference type="PANTHER" id="PTHR30404">
    <property type="entry name" value="N-ACETYLMURAMOYL-L-ALANINE AMIDASE"/>
    <property type="match status" value="1"/>
</dbReference>
<dbReference type="SMART" id="SM00646">
    <property type="entry name" value="Ami_3"/>
    <property type="match status" value="1"/>
</dbReference>
<evidence type="ECO:0000313" key="5">
    <source>
        <dbReference type="Proteomes" id="UP000682134"/>
    </source>
</evidence>
<feature type="domain" description="SH3b" evidence="3">
    <location>
        <begin position="119"/>
        <end position="181"/>
    </location>
</feature>
<dbReference type="AlphaFoldDB" id="A0A940NQW8"/>
<feature type="domain" description="SH3b" evidence="3">
    <location>
        <begin position="203"/>
        <end position="265"/>
    </location>
</feature>
<dbReference type="EC" id="3.5.1.28" evidence="4"/>
<dbReference type="InterPro" id="IPR036028">
    <property type="entry name" value="SH3-like_dom_sf"/>
</dbReference>
<evidence type="ECO:0000259" key="3">
    <source>
        <dbReference type="PROSITE" id="PS51781"/>
    </source>
</evidence>
<sequence length="477" mass="51558">MNNKSIQGMIKLASVVTIASSSLLLSPKHSLNAVSAATISQTGQVTATSLNVRSGPSTSYKTIIALKKGSNVTIIEKQNGWYKIKSGQTTGWVRDTYIKLISTTNTTTNPKPSLPVTTNQTGQITAASLNVRTGPSTSYKSIASLKSGSQVKILEKKNDWYKISYGKISGWVSGKYVKIIVSPAKPTPPSNNGGTTVTPNPTPKYGEVTGSALNMRKGPGTTFDVISSLNIGTRVTIKSEQNGWYQVTSGSLVGWVSGKYIKSVGSLTPSVDHSLEKFTLVLDAGHGGKDTGADGSTSKGATIYEKNITLRIVEYAKGYLSKLPIKIYFTRESDVYPSLGDRVAFAKSKNASAFISVHLNASDGTGNGTETYYYNGKISSQSPTKLQDSKLLAECIQKREVSKLNLKDRGVKSADYYVIKNNPMAAILTEVGFVDNKTDNAKLNDPYWQEQAGKQIYLGVLDYLKFQGYDVNSYYIN</sequence>
<evidence type="ECO:0000256" key="2">
    <source>
        <dbReference type="ARBA" id="ARBA00023316"/>
    </source>
</evidence>
<evidence type="ECO:0000256" key="1">
    <source>
        <dbReference type="ARBA" id="ARBA00022801"/>
    </source>
</evidence>
<name>A0A940NQW8_9BACI</name>
<dbReference type="InterPro" id="IPR002508">
    <property type="entry name" value="MurNAc-LAA_cat"/>
</dbReference>
<evidence type="ECO:0000313" key="4">
    <source>
        <dbReference type="EMBL" id="MBP0727206.1"/>
    </source>
</evidence>
<dbReference type="InterPro" id="IPR050695">
    <property type="entry name" value="N-acetylmuramoyl_amidase_3"/>
</dbReference>
<reference evidence="4" key="1">
    <citation type="submission" date="2021-04" db="EMBL/GenBank/DDBJ databases">
        <title>Genome seq and assembly of Bacillus sp.</title>
        <authorList>
            <person name="Chhetri G."/>
        </authorList>
    </citation>
    <scope>NUCLEOTIDE SEQUENCE</scope>
    <source>
        <strain evidence="4">RG28</strain>
    </source>
</reference>
<dbReference type="EMBL" id="JAGIYQ010000020">
    <property type="protein sequence ID" value="MBP0727206.1"/>
    <property type="molecule type" value="Genomic_DNA"/>
</dbReference>
<dbReference type="Gene3D" id="2.30.30.40">
    <property type="entry name" value="SH3 Domains"/>
    <property type="match status" value="3"/>
</dbReference>
<dbReference type="SUPFAM" id="SSF53187">
    <property type="entry name" value="Zn-dependent exopeptidases"/>
    <property type="match status" value="1"/>
</dbReference>
<accession>A0A940NQW8</accession>
<dbReference type="PROSITE" id="PS51781">
    <property type="entry name" value="SH3B"/>
    <property type="match status" value="3"/>
</dbReference>
<protein>
    <submittedName>
        <fullName evidence="4">N-acetylmuramoyl-L-alanine amidase</fullName>
        <ecNumber evidence="4">3.5.1.28</ecNumber>
    </submittedName>
</protein>
<dbReference type="GO" id="GO:0008745">
    <property type="term" value="F:N-acetylmuramoyl-L-alanine amidase activity"/>
    <property type="evidence" value="ECO:0007669"/>
    <property type="project" value="UniProtKB-EC"/>
</dbReference>
<dbReference type="PANTHER" id="PTHR30404:SF0">
    <property type="entry name" value="N-ACETYLMURAMOYL-L-ALANINE AMIDASE AMIC"/>
    <property type="match status" value="1"/>
</dbReference>
<dbReference type="Proteomes" id="UP000682134">
    <property type="component" value="Unassembled WGS sequence"/>
</dbReference>
<dbReference type="InterPro" id="IPR003646">
    <property type="entry name" value="SH3-like_bac-type"/>
</dbReference>
<dbReference type="CDD" id="cd02696">
    <property type="entry name" value="MurNAc-LAA"/>
    <property type="match status" value="1"/>
</dbReference>
<organism evidence="4 5">
    <name type="scientific">Gottfriedia endophytica</name>
    <dbReference type="NCBI Taxonomy" id="2820819"/>
    <lineage>
        <taxon>Bacteria</taxon>
        <taxon>Bacillati</taxon>
        <taxon>Bacillota</taxon>
        <taxon>Bacilli</taxon>
        <taxon>Bacillales</taxon>
        <taxon>Bacillaceae</taxon>
        <taxon>Gottfriedia</taxon>
    </lineage>
</organism>
<dbReference type="GO" id="GO:0009253">
    <property type="term" value="P:peptidoglycan catabolic process"/>
    <property type="evidence" value="ECO:0007669"/>
    <property type="project" value="InterPro"/>
</dbReference>
<gene>
    <name evidence="4" type="ORF">J5Y03_18820</name>
</gene>
<keyword evidence="2" id="KW-0961">Cell wall biogenesis/degradation</keyword>
<dbReference type="SUPFAM" id="SSF50044">
    <property type="entry name" value="SH3-domain"/>
    <property type="match status" value="2"/>
</dbReference>
<comment type="caution">
    <text evidence="4">The sequence shown here is derived from an EMBL/GenBank/DDBJ whole genome shotgun (WGS) entry which is preliminary data.</text>
</comment>
<keyword evidence="1 4" id="KW-0378">Hydrolase</keyword>
<keyword evidence="5" id="KW-1185">Reference proteome</keyword>
<dbReference type="GO" id="GO:0030288">
    <property type="term" value="C:outer membrane-bounded periplasmic space"/>
    <property type="evidence" value="ECO:0007669"/>
    <property type="project" value="TreeGrafter"/>
</dbReference>
<dbReference type="Gene3D" id="3.40.630.40">
    <property type="entry name" value="Zn-dependent exopeptidases"/>
    <property type="match status" value="1"/>
</dbReference>